<reference evidence="2" key="1">
    <citation type="submission" date="2022-08" db="EMBL/GenBank/DDBJ databases">
        <authorList>
            <person name="Gutierrez-Valencia J."/>
        </authorList>
    </citation>
    <scope>NUCLEOTIDE SEQUENCE</scope>
</reference>
<evidence type="ECO:0000259" key="1">
    <source>
        <dbReference type="Pfam" id="PF10615"/>
    </source>
</evidence>
<proteinExistence type="predicted"/>
<evidence type="ECO:0000313" key="3">
    <source>
        <dbReference type="Proteomes" id="UP001154282"/>
    </source>
</evidence>
<organism evidence="2 3">
    <name type="scientific">Linum tenue</name>
    <dbReference type="NCBI Taxonomy" id="586396"/>
    <lineage>
        <taxon>Eukaryota</taxon>
        <taxon>Viridiplantae</taxon>
        <taxon>Streptophyta</taxon>
        <taxon>Embryophyta</taxon>
        <taxon>Tracheophyta</taxon>
        <taxon>Spermatophyta</taxon>
        <taxon>Magnoliopsida</taxon>
        <taxon>eudicotyledons</taxon>
        <taxon>Gunneridae</taxon>
        <taxon>Pentapetalae</taxon>
        <taxon>rosids</taxon>
        <taxon>fabids</taxon>
        <taxon>Malpighiales</taxon>
        <taxon>Linaceae</taxon>
        <taxon>Linum</taxon>
    </lineage>
</organism>
<dbReference type="EMBL" id="CAMGYJ010000005">
    <property type="protein sequence ID" value="CAI0410446.1"/>
    <property type="molecule type" value="Genomic_DNA"/>
</dbReference>
<dbReference type="Proteomes" id="UP001154282">
    <property type="component" value="Unassembled WGS sequence"/>
</dbReference>
<keyword evidence="3" id="KW-1185">Reference proteome</keyword>
<feature type="domain" description="DUF2470" evidence="1">
    <location>
        <begin position="221"/>
        <end position="291"/>
    </location>
</feature>
<evidence type="ECO:0000313" key="2">
    <source>
        <dbReference type="EMBL" id="CAI0410446.1"/>
    </source>
</evidence>
<dbReference type="Gene3D" id="2.30.110.10">
    <property type="entry name" value="Electron Transport, Fmn-binding Protein, Chain A"/>
    <property type="match status" value="1"/>
</dbReference>
<dbReference type="InterPro" id="IPR037119">
    <property type="entry name" value="Haem_oxidase_HugZ-like_sf"/>
</dbReference>
<accession>A0AAV0JKZ0</accession>
<dbReference type="SUPFAM" id="SSF50475">
    <property type="entry name" value="FMN-binding split barrel"/>
    <property type="match status" value="1"/>
</dbReference>
<sequence length="325" mass="36851">MILQSQAGVSSHSPMFSLVSQRPTTRSQFLFPNQRHPLRHRSFNCSISAKAAVSSEPATVVLGPPQHKPFPAEVSRTIVELSSVATLSTLTQQGCPLSFSVRFAVDDEDGTPVICLADSHRIVSHDKRSSLNIRLEQSGMRTSQCTIQGSLEKPEDAKRLKRLLSTWKKRFGEEVKEDSVYIVDVERVLQMEDFMEDGLWVSSSDYKNALPDPLRNSAEEFVKEINAKNMEDVYRFCNVYVDHDFQVSEAKMIWVDRLGFDVQLTSTEKDAFNVRIPFPREVTDEKGAKSSFNGMSQLAWEVEKNYQAPAFDKVKHLKQITSRRS</sequence>
<dbReference type="Pfam" id="PF10615">
    <property type="entry name" value="DUF2470"/>
    <property type="match status" value="1"/>
</dbReference>
<dbReference type="Gene3D" id="3.20.180.10">
    <property type="entry name" value="PNP-oxidase-like"/>
    <property type="match status" value="1"/>
</dbReference>
<dbReference type="PANTHER" id="PTHR13343">
    <property type="entry name" value="CREG1 PROTEIN"/>
    <property type="match status" value="1"/>
</dbReference>
<dbReference type="GO" id="GO:0009507">
    <property type="term" value="C:chloroplast"/>
    <property type="evidence" value="ECO:0007669"/>
    <property type="project" value="TreeGrafter"/>
</dbReference>
<gene>
    <name evidence="2" type="ORF">LITE_LOCUS14773</name>
</gene>
<dbReference type="AlphaFoldDB" id="A0AAV0JKZ0"/>
<comment type="caution">
    <text evidence="2">The sequence shown here is derived from an EMBL/GenBank/DDBJ whole genome shotgun (WGS) entry which is preliminary data.</text>
</comment>
<name>A0AAV0JKZ0_9ROSI</name>
<dbReference type="InterPro" id="IPR019595">
    <property type="entry name" value="DUF2470"/>
</dbReference>
<dbReference type="PANTHER" id="PTHR13343:SF22">
    <property type="entry name" value="GLUTAMYL-TRNA REDUCTASE-BINDING PROTEIN, CHLOROPLASTIC"/>
    <property type="match status" value="1"/>
</dbReference>
<protein>
    <recommendedName>
        <fullName evidence="1">DUF2470 domain-containing protein</fullName>
    </recommendedName>
</protein>
<dbReference type="InterPro" id="IPR012349">
    <property type="entry name" value="Split_barrel_FMN-bd"/>
</dbReference>